<dbReference type="EMBL" id="AGUD01000043">
    <property type="protein sequence ID" value="EHN12155.1"/>
    <property type="molecule type" value="Genomic_DNA"/>
</dbReference>
<dbReference type="SUPFAM" id="SSF103473">
    <property type="entry name" value="MFS general substrate transporter"/>
    <property type="match status" value="1"/>
</dbReference>
<evidence type="ECO:0000256" key="1">
    <source>
        <dbReference type="ARBA" id="ARBA00004651"/>
    </source>
</evidence>
<dbReference type="PANTHER" id="PTHR23513">
    <property type="entry name" value="INTEGRAL MEMBRANE EFFLUX PROTEIN-RELATED"/>
    <property type="match status" value="1"/>
</dbReference>
<evidence type="ECO:0000256" key="4">
    <source>
        <dbReference type="ARBA" id="ARBA00022692"/>
    </source>
</evidence>
<gene>
    <name evidence="9" type="ORF">PAI11_09480</name>
</gene>
<comment type="caution">
    <text evidence="9">The sequence shown here is derived from an EMBL/GenBank/DDBJ whole genome shotgun (WGS) entry which is preliminary data.</text>
</comment>
<dbReference type="Pfam" id="PF05977">
    <property type="entry name" value="MFS_3"/>
    <property type="match status" value="1"/>
</dbReference>
<evidence type="ECO:0000256" key="6">
    <source>
        <dbReference type="ARBA" id="ARBA00023136"/>
    </source>
</evidence>
<dbReference type="RefSeq" id="WP_007571472.1">
    <property type="nucleotide sequence ID" value="NZ_AGUD01000043.1"/>
</dbReference>
<dbReference type="PROSITE" id="PS50850">
    <property type="entry name" value="MFS"/>
    <property type="match status" value="1"/>
</dbReference>
<evidence type="ECO:0000256" key="3">
    <source>
        <dbReference type="ARBA" id="ARBA00022475"/>
    </source>
</evidence>
<keyword evidence="6 7" id="KW-0472">Membrane</keyword>
<keyword evidence="5 7" id="KW-1133">Transmembrane helix</keyword>
<feature type="transmembrane region" description="Helical" evidence="7">
    <location>
        <begin position="317"/>
        <end position="337"/>
    </location>
</feature>
<keyword evidence="4 7" id="KW-0812">Transmembrane</keyword>
<dbReference type="AlphaFoldDB" id="H0E2D5"/>
<feature type="transmembrane region" description="Helical" evidence="7">
    <location>
        <begin position="261"/>
        <end position="281"/>
    </location>
</feature>
<feature type="transmembrane region" description="Helical" evidence="7">
    <location>
        <begin position="80"/>
        <end position="101"/>
    </location>
</feature>
<dbReference type="OrthoDB" id="69054at2"/>
<proteinExistence type="predicted"/>
<sequence length="429" mass="44320">MRALRPLRRRPFRLLWAGLAVSLLGDGLWLVAVAWQVIELGGGPLQLSLVATLYSVGLVGCVLLGGVVADRVSRRRIMVLADLVRVAATVALGALAVTGLLELWQMALGALLIGAAEAFFVPAFTALVPQLVPEDELLAANGLEGVIRPLALQAAGPALGGVLVGVADPGTAMLANGGTYVISVLCLTAIGTVALPPHEEGTGGASMLADMRAGWRYMTGQRWLWSTLLFACVAVLFVLGPIEVLLPFAVRDQTGGGSAQFGLVLAVYGIGSALGAVLVASRPFPHRYMTAMLLLWGLGTLPMALMGWLHVLWAMALVAFVVGVCDAGGGVIWGTLLQRRVPARLQGRVASLDWFVSLALMPISMALAGPAAELVGLGPVFVATGVGCAAVALAVLFGLRLRADELAHPLVDGPDRTRGTASSADAAGA</sequence>
<dbReference type="GO" id="GO:0005886">
    <property type="term" value="C:plasma membrane"/>
    <property type="evidence" value="ECO:0007669"/>
    <property type="project" value="UniProtKB-SubCell"/>
</dbReference>
<accession>H0E2D5</accession>
<feature type="transmembrane region" description="Helical" evidence="7">
    <location>
        <begin position="223"/>
        <end position="249"/>
    </location>
</feature>
<protein>
    <submittedName>
        <fullName evidence="9">Putative transmembrane efflux protein</fullName>
    </submittedName>
</protein>
<feature type="transmembrane region" description="Helical" evidence="7">
    <location>
        <begin position="293"/>
        <end position="311"/>
    </location>
</feature>
<evidence type="ECO:0000256" key="5">
    <source>
        <dbReference type="ARBA" id="ARBA00022989"/>
    </source>
</evidence>
<dbReference type="GO" id="GO:0022857">
    <property type="term" value="F:transmembrane transporter activity"/>
    <property type="evidence" value="ECO:0007669"/>
    <property type="project" value="InterPro"/>
</dbReference>
<dbReference type="InterPro" id="IPR010290">
    <property type="entry name" value="TM_effector"/>
</dbReference>
<evidence type="ECO:0000259" key="8">
    <source>
        <dbReference type="PROSITE" id="PS50850"/>
    </source>
</evidence>
<keyword evidence="3" id="KW-1003">Cell membrane</keyword>
<dbReference type="CDD" id="cd06173">
    <property type="entry name" value="MFS_MefA_like"/>
    <property type="match status" value="1"/>
</dbReference>
<feature type="transmembrane region" description="Helical" evidence="7">
    <location>
        <begin position="380"/>
        <end position="399"/>
    </location>
</feature>
<comment type="subcellular location">
    <subcellularLocation>
        <location evidence="1">Cell membrane</location>
        <topology evidence="1">Multi-pass membrane protein</topology>
    </subcellularLocation>
</comment>
<evidence type="ECO:0000313" key="9">
    <source>
        <dbReference type="EMBL" id="EHN12155.1"/>
    </source>
</evidence>
<organism evidence="9 10">
    <name type="scientific">Patulibacter medicamentivorans</name>
    <dbReference type="NCBI Taxonomy" id="1097667"/>
    <lineage>
        <taxon>Bacteria</taxon>
        <taxon>Bacillati</taxon>
        <taxon>Actinomycetota</taxon>
        <taxon>Thermoleophilia</taxon>
        <taxon>Solirubrobacterales</taxon>
        <taxon>Patulibacteraceae</taxon>
        <taxon>Patulibacter</taxon>
    </lineage>
</organism>
<feature type="transmembrane region" description="Helical" evidence="7">
    <location>
        <begin position="47"/>
        <end position="68"/>
    </location>
</feature>
<dbReference type="Gene3D" id="1.20.1250.20">
    <property type="entry name" value="MFS general substrate transporter like domains"/>
    <property type="match status" value="1"/>
</dbReference>
<name>H0E2D5_9ACTN</name>
<feature type="transmembrane region" description="Helical" evidence="7">
    <location>
        <begin position="107"/>
        <end position="128"/>
    </location>
</feature>
<keyword evidence="10" id="KW-1185">Reference proteome</keyword>
<feature type="transmembrane region" description="Helical" evidence="7">
    <location>
        <begin position="349"/>
        <end position="368"/>
    </location>
</feature>
<evidence type="ECO:0000313" key="10">
    <source>
        <dbReference type="Proteomes" id="UP000005143"/>
    </source>
</evidence>
<dbReference type="InterPro" id="IPR020846">
    <property type="entry name" value="MFS_dom"/>
</dbReference>
<evidence type="ECO:0000256" key="2">
    <source>
        <dbReference type="ARBA" id="ARBA00022448"/>
    </source>
</evidence>
<feature type="transmembrane region" description="Helical" evidence="7">
    <location>
        <begin position="12"/>
        <end position="35"/>
    </location>
</feature>
<dbReference type="InterPro" id="IPR036259">
    <property type="entry name" value="MFS_trans_sf"/>
</dbReference>
<feature type="domain" description="Major facilitator superfamily (MFS) profile" evidence="8">
    <location>
        <begin position="1"/>
        <end position="403"/>
    </location>
</feature>
<reference evidence="9 10" key="1">
    <citation type="journal article" date="2013" name="Biodegradation">
        <title>Quantitative proteomic analysis of ibuprofen-degrading Patulibacter sp. strain I11.</title>
        <authorList>
            <person name="Almeida B."/>
            <person name="Kjeldal H."/>
            <person name="Lolas I."/>
            <person name="Knudsen A.D."/>
            <person name="Carvalho G."/>
            <person name="Nielsen K.L."/>
            <person name="Barreto Crespo M.T."/>
            <person name="Stensballe A."/>
            <person name="Nielsen J.L."/>
        </authorList>
    </citation>
    <scope>NUCLEOTIDE SEQUENCE [LARGE SCALE GENOMIC DNA]</scope>
    <source>
        <strain evidence="9 10">I11</strain>
    </source>
</reference>
<evidence type="ECO:0000256" key="7">
    <source>
        <dbReference type="SAM" id="Phobius"/>
    </source>
</evidence>
<dbReference type="Proteomes" id="UP000005143">
    <property type="component" value="Unassembled WGS sequence"/>
</dbReference>
<dbReference type="PANTHER" id="PTHR23513:SF11">
    <property type="entry name" value="STAPHYLOFERRIN A TRANSPORTER"/>
    <property type="match status" value="1"/>
</dbReference>
<dbReference type="PATRIC" id="fig|1097667.3.peg.945"/>
<keyword evidence="2" id="KW-0813">Transport</keyword>